<dbReference type="Pfam" id="PF00326">
    <property type="entry name" value="Peptidase_S9"/>
    <property type="match status" value="1"/>
</dbReference>
<comment type="subunit">
    <text evidence="3">Monomer.</text>
</comment>
<dbReference type="EC" id="3.4.21.-" evidence="7"/>
<reference evidence="10 11" key="1">
    <citation type="journal article" date="2018" name="Mol. Biol. Evol.">
        <title>Broad Genomic Sampling Reveals a Smut Pathogenic Ancestry of the Fungal Clade Ustilaginomycotina.</title>
        <authorList>
            <person name="Kijpornyongpan T."/>
            <person name="Mondo S.J."/>
            <person name="Barry K."/>
            <person name="Sandor L."/>
            <person name="Lee J."/>
            <person name="Lipzen A."/>
            <person name="Pangilinan J."/>
            <person name="LaButti K."/>
            <person name="Hainaut M."/>
            <person name="Henrissat B."/>
            <person name="Grigoriev I.V."/>
            <person name="Spatafora J.W."/>
            <person name="Aime M.C."/>
        </authorList>
    </citation>
    <scope>NUCLEOTIDE SEQUENCE [LARGE SCALE GENOMIC DNA]</scope>
    <source>
        <strain evidence="10 11">MCA 3882</strain>
    </source>
</reference>
<dbReference type="Pfam" id="PF02897">
    <property type="entry name" value="Peptidase_S9_N"/>
    <property type="match status" value="1"/>
</dbReference>
<dbReference type="InterPro" id="IPR002470">
    <property type="entry name" value="Peptidase_S9A"/>
</dbReference>
<dbReference type="PRINTS" id="PR00862">
    <property type="entry name" value="PROLIGOPTASE"/>
</dbReference>
<evidence type="ECO:0000256" key="7">
    <source>
        <dbReference type="RuleBase" id="RU368024"/>
    </source>
</evidence>
<keyword evidence="11" id="KW-1185">Reference proteome</keyword>
<dbReference type="OrthoDB" id="5049662at2759"/>
<dbReference type="InterPro" id="IPR023302">
    <property type="entry name" value="Pept_S9A_N"/>
</dbReference>
<dbReference type="SUPFAM" id="SSF50993">
    <property type="entry name" value="Peptidase/esterase 'gauge' domain"/>
    <property type="match status" value="1"/>
</dbReference>
<gene>
    <name evidence="10" type="ORF">FA14DRAFT_108921</name>
</gene>
<dbReference type="GeneID" id="37017638"/>
<dbReference type="EMBL" id="KZ819603">
    <property type="protein sequence ID" value="PWN36372.1"/>
    <property type="molecule type" value="Genomic_DNA"/>
</dbReference>
<feature type="non-terminal residue" evidence="10">
    <location>
        <position position="1"/>
    </location>
</feature>
<dbReference type="SUPFAM" id="SSF53474">
    <property type="entry name" value="alpha/beta-Hydrolases"/>
    <property type="match status" value="1"/>
</dbReference>
<evidence type="ECO:0000259" key="9">
    <source>
        <dbReference type="Pfam" id="PF02897"/>
    </source>
</evidence>
<comment type="similarity">
    <text evidence="2 7">Belongs to the peptidase S9A family.</text>
</comment>
<sequence length="716" mass="79921">PTWNPTTYPYPKVHTVDKIYTYRSAKQGGNVTIQDPYNWLEADLHTDADVIKFIDEQTNLTETYMERCSDRDAIKASFASAFNYDDYDNFFFVDGIAAPYYTYSLTRANENRPVWYVCSPEELEVARKDNLATPPGKKFLVEELLSQDGTSSIQDWRNSPDGKYFAYLVSASNSDIQTWYIRTIDTPLVNAKTFPPGGEGALPDVIPFCQGSLEWSLDSSGFFYVQTGDSDAGAKTEHGSSVRYHRMGVPYENDTTIVHPDPIGPEGGYNIWSLLLSANGTWLILKGVQDAVQDAKVYASYLPGQTLSDHMKWISVAPSYNFTIASINVIDDWYYFGTNRDALNGKIAKAKLDWSKARQVSDVNTLKDSIDFVDVVPTRPSVSLYTNVALSDQYALLVYVIKGRYIAQVLELKTGRIVHTAIPDNPSQFTSITTALKSRSVTLNLSGTTSPESVYEVRWNGTAFEDVLFTVQKINGVDPKDYITEELLATSEDGTKIPYSIVYRKGTQKDGKCTAWLHTYGNFGAVEGFYFDSTYFSWLTSYRCAIFVWSSPRGSGDEGAEWHVAGQRHNKIKTIEDVIAIGQDLVLRKIAAPGQVILEGTEEGGMIVAAAANKAPKGTFGVVLPRRPVLDYFLRRRSTGGALQIGEFGDIYDPTDFDTIIQWSPLQNINKTLDYPAMLLTPADFDDRIVAAHAFKFLAQIQALRPNNSNPLLMHL</sequence>
<dbReference type="Proteomes" id="UP000245771">
    <property type="component" value="Unassembled WGS sequence"/>
</dbReference>
<feature type="domain" description="Peptidase S9A N-terminal" evidence="9">
    <location>
        <begin position="30"/>
        <end position="458"/>
    </location>
</feature>
<dbReference type="InterPro" id="IPR051167">
    <property type="entry name" value="Prolyl_oligopep/macrocyclase"/>
</dbReference>
<dbReference type="GO" id="GO:0004252">
    <property type="term" value="F:serine-type endopeptidase activity"/>
    <property type="evidence" value="ECO:0007669"/>
    <property type="project" value="UniProtKB-UniRule"/>
</dbReference>
<dbReference type="PANTHER" id="PTHR42881">
    <property type="entry name" value="PROLYL ENDOPEPTIDASE"/>
    <property type="match status" value="1"/>
</dbReference>
<dbReference type="InterPro" id="IPR001375">
    <property type="entry name" value="Peptidase_S9_cat"/>
</dbReference>
<organism evidence="10 11">
    <name type="scientific">Meira miltonrushii</name>
    <dbReference type="NCBI Taxonomy" id="1280837"/>
    <lineage>
        <taxon>Eukaryota</taxon>
        <taxon>Fungi</taxon>
        <taxon>Dikarya</taxon>
        <taxon>Basidiomycota</taxon>
        <taxon>Ustilaginomycotina</taxon>
        <taxon>Exobasidiomycetes</taxon>
        <taxon>Exobasidiales</taxon>
        <taxon>Brachybasidiaceae</taxon>
        <taxon>Meira</taxon>
    </lineage>
</organism>
<dbReference type="GO" id="GO:0070012">
    <property type="term" value="F:oligopeptidase activity"/>
    <property type="evidence" value="ECO:0007669"/>
    <property type="project" value="TreeGrafter"/>
</dbReference>
<dbReference type="Gene3D" id="3.40.50.1820">
    <property type="entry name" value="alpha/beta hydrolase"/>
    <property type="match status" value="1"/>
</dbReference>
<evidence type="ECO:0000313" key="11">
    <source>
        <dbReference type="Proteomes" id="UP000245771"/>
    </source>
</evidence>
<accession>A0A316VFL2</accession>
<name>A0A316VFL2_9BASI</name>
<keyword evidence="5 7" id="KW-0378">Hydrolase</keyword>
<dbReference type="PANTHER" id="PTHR42881:SF2">
    <property type="entry name" value="PROLYL ENDOPEPTIDASE"/>
    <property type="match status" value="1"/>
</dbReference>
<comment type="catalytic activity">
    <reaction evidence="1">
        <text>Hydrolysis of Pro-|-Xaa &gt;&gt; Ala-|-Xaa in oligopeptides.</text>
        <dbReference type="EC" id="3.4.21.26"/>
    </reaction>
</comment>
<evidence type="ECO:0000256" key="3">
    <source>
        <dbReference type="ARBA" id="ARBA00011245"/>
    </source>
</evidence>
<evidence type="ECO:0000256" key="2">
    <source>
        <dbReference type="ARBA" id="ARBA00005228"/>
    </source>
</evidence>
<dbReference type="GO" id="GO:0005829">
    <property type="term" value="C:cytosol"/>
    <property type="evidence" value="ECO:0007669"/>
    <property type="project" value="TreeGrafter"/>
</dbReference>
<protein>
    <recommendedName>
        <fullName evidence="7">Prolyl endopeptidase</fullName>
        <ecNumber evidence="7">3.4.21.-</ecNumber>
    </recommendedName>
</protein>
<evidence type="ECO:0000256" key="5">
    <source>
        <dbReference type="ARBA" id="ARBA00022801"/>
    </source>
</evidence>
<dbReference type="AlphaFoldDB" id="A0A316VFL2"/>
<evidence type="ECO:0000256" key="6">
    <source>
        <dbReference type="ARBA" id="ARBA00022825"/>
    </source>
</evidence>
<dbReference type="GO" id="GO:0006508">
    <property type="term" value="P:proteolysis"/>
    <property type="evidence" value="ECO:0007669"/>
    <property type="project" value="UniProtKB-KW"/>
</dbReference>
<evidence type="ECO:0000256" key="1">
    <source>
        <dbReference type="ARBA" id="ARBA00001070"/>
    </source>
</evidence>
<dbReference type="InterPro" id="IPR029058">
    <property type="entry name" value="AB_hydrolase_fold"/>
</dbReference>
<evidence type="ECO:0000259" key="8">
    <source>
        <dbReference type="Pfam" id="PF00326"/>
    </source>
</evidence>
<proteinExistence type="inferred from homology"/>
<evidence type="ECO:0000256" key="4">
    <source>
        <dbReference type="ARBA" id="ARBA00022670"/>
    </source>
</evidence>
<feature type="domain" description="Peptidase S9 prolyl oligopeptidase catalytic" evidence="8">
    <location>
        <begin position="543"/>
        <end position="712"/>
    </location>
</feature>
<feature type="non-terminal residue" evidence="10">
    <location>
        <position position="716"/>
    </location>
</feature>
<evidence type="ECO:0000313" key="10">
    <source>
        <dbReference type="EMBL" id="PWN36372.1"/>
    </source>
</evidence>
<keyword evidence="6 7" id="KW-0720">Serine protease</keyword>
<dbReference type="RefSeq" id="XP_025356674.1">
    <property type="nucleotide sequence ID" value="XM_025495857.1"/>
</dbReference>
<dbReference type="InParanoid" id="A0A316VFL2"/>
<keyword evidence="4 7" id="KW-0645">Protease</keyword>
<dbReference type="Gene3D" id="2.130.10.120">
    <property type="entry name" value="Prolyl oligopeptidase, N-terminal domain"/>
    <property type="match status" value="1"/>
</dbReference>